<dbReference type="Proteomes" id="UP000659388">
    <property type="component" value="Unassembled WGS sequence"/>
</dbReference>
<organism evidence="1 2">
    <name type="scientific">Fulvivirga sediminis</name>
    <dbReference type="NCBI Taxonomy" id="2803949"/>
    <lineage>
        <taxon>Bacteria</taxon>
        <taxon>Pseudomonadati</taxon>
        <taxon>Bacteroidota</taxon>
        <taxon>Cytophagia</taxon>
        <taxon>Cytophagales</taxon>
        <taxon>Fulvivirgaceae</taxon>
        <taxon>Fulvivirga</taxon>
    </lineage>
</organism>
<reference evidence="1" key="1">
    <citation type="submission" date="2021-01" db="EMBL/GenBank/DDBJ databases">
        <title>Fulvivirga kasyanovii gen. nov., sp nov., a novel member of the phylum Bacteroidetes isolated from seawater in a mussel farm.</title>
        <authorList>
            <person name="Zhao L.-H."/>
            <person name="Wang Z.-J."/>
        </authorList>
    </citation>
    <scope>NUCLEOTIDE SEQUENCE</scope>
    <source>
        <strain evidence="1">2943</strain>
    </source>
</reference>
<evidence type="ECO:0008006" key="3">
    <source>
        <dbReference type="Google" id="ProtNLM"/>
    </source>
</evidence>
<accession>A0A937FCU7</accession>
<proteinExistence type="predicted"/>
<keyword evidence="2" id="KW-1185">Reference proteome</keyword>
<name>A0A937FCU7_9BACT</name>
<dbReference type="AlphaFoldDB" id="A0A937FCU7"/>
<gene>
    <name evidence="1" type="ORF">JL102_18170</name>
</gene>
<dbReference type="RefSeq" id="WP_202245875.1">
    <property type="nucleotide sequence ID" value="NZ_JAESIY010000010.1"/>
</dbReference>
<evidence type="ECO:0000313" key="2">
    <source>
        <dbReference type="Proteomes" id="UP000659388"/>
    </source>
</evidence>
<sequence length="118" mass="13762">MEEKACLECGATIFGRADKKFCSDLCRNAYNNKLNSDSNNYIRTVNTTLRKNRRILMGLTPEGKAKTHRDRLVEKGFDFNFYTNTYTTKAGAVYYFCYEYGYLPLDNNFFALVRRDTN</sequence>
<comment type="caution">
    <text evidence="1">The sequence shown here is derived from an EMBL/GenBank/DDBJ whole genome shotgun (WGS) entry which is preliminary data.</text>
</comment>
<evidence type="ECO:0000313" key="1">
    <source>
        <dbReference type="EMBL" id="MBL3658083.1"/>
    </source>
</evidence>
<protein>
    <recommendedName>
        <fullName evidence="3">DUF2116 family Zn-ribbon domain-containing protein</fullName>
    </recommendedName>
</protein>
<dbReference type="EMBL" id="JAESIY010000010">
    <property type="protein sequence ID" value="MBL3658083.1"/>
    <property type="molecule type" value="Genomic_DNA"/>
</dbReference>